<dbReference type="InterPro" id="IPR034733">
    <property type="entry name" value="AcCoA_carboxyl_beta"/>
</dbReference>
<dbReference type="Gene3D" id="3.90.226.10">
    <property type="entry name" value="2-enoyl-CoA Hydratase, Chain A, domain 1"/>
    <property type="match status" value="1"/>
</dbReference>
<organism evidence="6 7">
    <name type="scientific">Candidatus Spyradenecus faecavium</name>
    <dbReference type="NCBI Taxonomy" id="2840947"/>
    <lineage>
        <taxon>Bacteria</taxon>
        <taxon>Pseudomonadati</taxon>
        <taxon>Lentisphaerota</taxon>
        <taxon>Lentisphaeria</taxon>
        <taxon>Lentisphaerales</taxon>
        <taxon>Lentisphaeraceae</taxon>
        <taxon>Lentisphaeraceae incertae sedis</taxon>
        <taxon>Candidatus Spyradenecus</taxon>
    </lineage>
</organism>
<dbReference type="GO" id="GO:2001295">
    <property type="term" value="P:malonyl-CoA biosynthetic process"/>
    <property type="evidence" value="ECO:0007669"/>
    <property type="project" value="UniProtKB-UniRule"/>
</dbReference>
<name>A0A9D1T1W4_9BACT</name>
<dbReference type="GO" id="GO:0009317">
    <property type="term" value="C:acetyl-CoA carboxylase complex"/>
    <property type="evidence" value="ECO:0007669"/>
    <property type="project" value="InterPro"/>
</dbReference>
<reference evidence="6" key="1">
    <citation type="submission" date="2020-10" db="EMBL/GenBank/DDBJ databases">
        <authorList>
            <person name="Gilroy R."/>
        </authorList>
    </citation>
    <scope>NUCLEOTIDE SEQUENCE</scope>
    <source>
        <strain evidence="6">35461</strain>
    </source>
</reference>
<evidence type="ECO:0000256" key="3">
    <source>
        <dbReference type="ARBA" id="ARBA00023160"/>
    </source>
</evidence>
<keyword evidence="4" id="KW-0443">Lipid metabolism</keyword>
<proteinExistence type="inferred from homology"/>
<comment type="caution">
    <text evidence="6">The sequence shown here is derived from an EMBL/GenBank/DDBJ whole genome shotgun (WGS) entry which is preliminary data.</text>
</comment>
<evidence type="ECO:0000313" key="6">
    <source>
        <dbReference type="EMBL" id="HIV08815.1"/>
    </source>
</evidence>
<dbReference type="PANTHER" id="PTHR42995:SF5">
    <property type="entry name" value="ACETYL-COENZYME A CARBOXYLASE CARBOXYL TRANSFERASE SUBUNIT BETA, CHLOROPLASTIC"/>
    <property type="match status" value="1"/>
</dbReference>
<dbReference type="InterPro" id="IPR029045">
    <property type="entry name" value="ClpP/crotonase-like_dom_sf"/>
</dbReference>
<comment type="cofactor">
    <cofactor evidence="4">
        <name>Zn(2+)</name>
        <dbReference type="ChEBI" id="CHEBI:29105"/>
    </cofactor>
    <text evidence="4">Binds 1 zinc ion per subunit.</text>
</comment>
<dbReference type="AlphaFoldDB" id="A0A9D1T1W4"/>
<dbReference type="HAMAP" id="MF_01395">
    <property type="entry name" value="AcetylCoA_CT_beta"/>
    <property type="match status" value="1"/>
</dbReference>
<dbReference type="PANTHER" id="PTHR42995">
    <property type="entry name" value="ACETYL-COENZYME A CARBOXYLASE CARBOXYL TRANSFERASE SUBUNIT BETA, CHLOROPLASTIC"/>
    <property type="match status" value="1"/>
</dbReference>
<feature type="zinc finger region" description="C4-type" evidence="4">
    <location>
        <begin position="23"/>
        <end position="45"/>
    </location>
</feature>
<keyword evidence="6" id="KW-0436">Ligase</keyword>
<evidence type="ECO:0000256" key="1">
    <source>
        <dbReference type="ARBA" id="ARBA00022679"/>
    </source>
</evidence>
<dbReference type="GO" id="GO:0008270">
    <property type="term" value="F:zinc ion binding"/>
    <property type="evidence" value="ECO:0007669"/>
    <property type="project" value="UniProtKB-UniRule"/>
</dbReference>
<keyword evidence="4" id="KW-0963">Cytoplasm</keyword>
<comment type="function">
    <text evidence="4">Component of the acetyl coenzyme A carboxylase (ACC) complex. Biotin carboxylase (BC) catalyzes the carboxylation of biotin on its carrier protein (BCCP) and then the CO(2) group is transferred by the transcarboxylase to acetyl-CoA to form malonyl-CoA.</text>
</comment>
<dbReference type="Pfam" id="PF01039">
    <property type="entry name" value="Carboxyl_trans"/>
    <property type="match status" value="1"/>
</dbReference>
<evidence type="ECO:0000313" key="7">
    <source>
        <dbReference type="Proteomes" id="UP000886845"/>
    </source>
</evidence>
<keyword evidence="4" id="KW-0479">Metal-binding</keyword>
<keyword evidence="3 4" id="KW-0275">Fatty acid biosynthesis</keyword>
<evidence type="ECO:0000259" key="5">
    <source>
        <dbReference type="PROSITE" id="PS50980"/>
    </source>
</evidence>
<dbReference type="GO" id="GO:0005524">
    <property type="term" value="F:ATP binding"/>
    <property type="evidence" value="ECO:0007669"/>
    <property type="project" value="UniProtKB-KW"/>
</dbReference>
<feature type="domain" description="CoA carboxyltransferase N-terminal" evidence="5">
    <location>
        <begin position="19"/>
        <end position="278"/>
    </location>
</feature>
<comment type="catalytic activity">
    <reaction evidence="4">
        <text>N(6)-carboxybiotinyl-L-lysyl-[protein] + acetyl-CoA = N(6)-biotinyl-L-lysyl-[protein] + malonyl-CoA</text>
        <dbReference type="Rhea" id="RHEA:54728"/>
        <dbReference type="Rhea" id="RHEA-COMP:10505"/>
        <dbReference type="Rhea" id="RHEA-COMP:10506"/>
        <dbReference type="ChEBI" id="CHEBI:57288"/>
        <dbReference type="ChEBI" id="CHEBI:57384"/>
        <dbReference type="ChEBI" id="CHEBI:83144"/>
        <dbReference type="ChEBI" id="CHEBI:83145"/>
        <dbReference type="EC" id="2.1.3.15"/>
    </reaction>
</comment>
<dbReference type="InterPro" id="IPR011762">
    <property type="entry name" value="COA_CT_N"/>
</dbReference>
<dbReference type="PROSITE" id="PS50980">
    <property type="entry name" value="COA_CT_NTER"/>
    <property type="match status" value="1"/>
</dbReference>
<dbReference type="PRINTS" id="PR01070">
    <property type="entry name" value="ACCCTRFRASEB"/>
</dbReference>
<comment type="subcellular location">
    <subcellularLocation>
        <location evidence="4">Cytoplasm</location>
    </subcellularLocation>
</comment>
<comment type="subunit">
    <text evidence="4">Acetyl-CoA carboxylase is a heterohexamer composed of biotin carboxyl carrier protein (AccB), biotin carboxylase (AccC) and two subunits each of ACCase subunit alpha (AccA) and ACCase subunit beta (AccD).</text>
</comment>
<keyword evidence="4" id="KW-0444">Lipid biosynthesis</keyword>
<reference evidence="6" key="2">
    <citation type="journal article" date="2021" name="PeerJ">
        <title>Extensive microbial diversity within the chicken gut microbiome revealed by metagenomics and culture.</title>
        <authorList>
            <person name="Gilroy R."/>
            <person name="Ravi A."/>
            <person name="Getino M."/>
            <person name="Pursley I."/>
            <person name="Horton D.L."/>
            <person name="Alikhan N.F."/>
            <person name="Baker D."/>
            <person name="Gharbi K."/>
            <person name="Hall N."/>
            <person name="Watson M."/>
            <person name="Adriaenssens E.M."/>
            <person name="Foster-Nyarko E."/>
            <person name="Jarju S."/>
            <person name="Secka A."/>
            <person name="Antonio M."/>
            <person name="Oren A."/>
            <person name="Chaudhuri R.R."/>
            <person name="La Ragione R."/>
            <person name="Hildebrand F."/>
            <person name="Pallen M.J."/>
        </authorList>
    </citation>
    <scope>NUCLEOTIDE SEQUENCE</scope>
    <source>
        <strain evidence="6">35461</strain>
    </source>
</reference>
<dbReference type="GO" id="GO:0016743">
    <property type="term" value="F:carboxyl- or carbamoyltransferase activity"/>
    <property type="evidence" value="ECO:0007669"/>
    <property type="project" value="UniProtKB-UniRule"/>
</dbReference>
<evidence type="ECO:0000256" key="4">
    <source>
        <dbReference type="HAMAP-Rule" id="MF_01395"/>
    </source>
</evidence>
<dbReference type="Proteomes" id="UP000886845">
    <property type="component" value="Unassembled WGS sequence"/>
</dbReference>
<accession>A0A9D1T1W4</accession>
<keyword evidence="4" id="KW-0863">Zinc-finger</keyword>
<dbReference type="SUPFAM" id="SSF52096">
    <property type="entry name" value="ClpP/crotonase"/>
    <property type="match status" value="1"/>
</dbReference>
<keyword evidence="1 4" id="KW-0808">Transferase</keyword>
<feature type="binding site" evidence="4">
    <location>
        <position position="42"/>
    </location>
    <ligand>
        <name>Zn(2+)</name>
        <dbReference type="ChEBI" id="CHEBI:29105"/>
    </ligand>
</feature>
<feature type="binding site" evidence="4">
    <location>
        <position position="45"/>
    </location>
    <ligand>
        <name>Zn(2+)</name>
        <dbReference type="ChEBI" id="CHEBI:29105"/>
    </ligand>
</feature>
<comment type="pathway">
    <text evidence="4">Lipid metabolism; malonyl-CoA biosynthesis; malonyl-CoA from acetyl-CoA: step 1/1.</text>
</comment>
<dbReference type="GO" id="GO:0006633">
    <property type="term" value="P:fatty acid biosynthetic process"/>
    <property type="evidence" value="ECO:0007669"/>
    <property type="project" value="UniProtKB-KW"/>
</dbReference>
<protein>
    <recommendedName>
        <fullName evidence="4">Acetyl-coenzyme A carboxylase carboxyl transferase subunit beta</fullName>
        <shortName evidence="4">ACCase subunit beta</shortName>
        <shortName evidence="4">Acetyl-CoA carboxylase carboxyltransferase subunit beta</shortName>
        <ecNumber evidence="4">2.1.3.15</ecNumber>
    </recommendedName>
</protein>
<dbReference type="NCBIfam" id="TIGR00515">
    <property type="entry name" value="accD"/>
    <property type="match status" value="1"/>
</dbReference>
<keyword evidence="4" id="KW-0547">Nucleotide-binding</keyword>
<dbReference type="EMBL" id="DVOR01000056">
    <property type="protein sequence ID" value="HIV08815.1"/>
    <property type="molecule type" value="Genomic_DNA"/>
</dbReference>
<keyword evidence="2 4" id="KW-0276">Fatty acid metabolism</keyword>
<sequence>MAWFTKAPEAPLRVPTEALWNVCKKCGAYTPKDEYVANLKVCPVCGAHGRLSARERIALLADKGSFKEIAAEVIAHDPLSFHDAKEAYAQKVAATREKTGIGESIVVGTAKLDKIPVVLGAMDFRFMGGSLGSGTGERILQAAETARKLKCPLVLCTASGGARMQEGLVSLMQMAKTCAAIQRLRDEGLLYISVMTDPTTGGVSASFAMVGDLNIAEPKTLIGFAGRRVIETTIKQKLPPEFQTSEYLLEHGFLDKIVARKDLKAYLAKTIRFLTAAK</sequence>
<feature type="binding site" evidence="4">
    <location>
        <position position="23"/>
    </location>
    <ligand>
        <name>Zn(2+)</name>
        <dbReference type="ChEBI" id="CHEBI:29105"/>
    </ligand>
</feature>
<dbReference type="GO" id="GO:0003989">
    <property type="term" value="F:acetyl-CoA carboxylase activity"/>
    <property type="evidence" value="ECO:0007669"/>
    <property type="project" value="InterPro"/>
</dbReference>
<gene>
    <name evidence="4" type="primary">accD</name>
    <name evidence="6" type="ORF">IAC79_01705</name>
</gene>
<feature type="binding site" evidence="4">
    <location>
        <position position="26"/>
    </location>
    <ligand>
        <name>Zn(2+)</name>
        <dbReference type="ChEBI" id="CHEBI:29105"/>
    </ligand>
</feature>
<keyword evidence="4" id="KW-0067">ATP-binding</keyword>
<keyword evidence="4" id="KW-0862">Zinc</keyword>
<dbReference type="InterPro" id="IPR000438">
    <property type="entry name" value="Acetyl_CoA_COase_Trfase_b_su"/>
</dbReference>
<dbReference type="EC" id="2.1.3.15" evidence="4"/>
<evidence type="ECO:0000256" key="2">
    <source>
        <dbReference type="ARBA" id="ARBA00022832"/>
    </source>
</evidence>
<comment type="similarity">
    <text evidence="4">Belongs to the AccD/PCCB family.</text>
</comment>